<reference evidence="2 3" key="1">
    <citation type="submission" date="2017-03" db="EMBL/GenBank/DDBJ databases">
        <title>Genome Survey of Euroglyphus maynei.</title>
        <authorList>
            <person name="Arlian L.G."/>
            <person name="Morgan M.S."/>
            <person name="Rider S.D."/>
        </authorList>
    </citation>
    <scope>NUCLEOTIDE SEQUENCE [LARGE SCALE GENOMIC DNA]</scope>
    <source>
        <strain evidence="2">Arlian Lab</strain>
        <tissue evidence="2">Whole body</tissue>
    </source>
</reference>
<feature type="region of interest" description="Disordered" evidence="1">
    <location>
        <begin position="532"/>
        <end position="555"/>
    </location>
</feature>
<feature type="compositionally biased region" description="Polar residues" evidence="1">
    <location>
        <begin position="570"/>
        <end position="584"/>
    </location>
</feature>
<protein>
    <submittedName>
        <fullName evidence="2">Uncharacterized protein</fullName>
    </submittedName>
</protein>
<feature type="non-terminal residue" evidence="2">
    <location>
        <position position="704"/>
    </location>
</feature>
<dbReference type="Proteomes" id="UP000194236">
    <property type="component" value="Unassembled WGS sequence"/>
</dbReference>
<accession>A0A1Y3B8L7</accession>
<feature type="compositionally biased region" description="Low complexity" evidence="1">
    <location>
        <begin position="638"/>
        <end position="659"/>
    </location>
</feature>
<gene>
    <name evidence="2" type="ORF">BLA29_003061</name>
</gene>
<name>A0A1Y3B8L7_EURMA</name>
<evidence type="ECO:0000313" key="3">
    <source>
        <dbReference type="Proteomes" id="UP000194236"/>
    </source>
</evidence>
<feature type="compositionally biased region" description="Polar residues" evidence="1">
    <location>
        <begin position="625"/>
        <end position="637"/>
    </location>
</feature>
<evidence type="ECO:0000313" key="2">
    <source>
        <dbReference type="EMBL" id="OTF76537.1"/>
    </source>
</evidence>
<dbReference type="AlphaFoldDB" id="A0A1Y3B8L7"/>
<feature type="region of interest" description="Disordered" evidence="1">
    <location>
        <begin position="352"/>
        <end position="377"/>
    </location>
</feature>
<comment type="caution">
    <text evidence="2">The sequence shown here is derived from an EMBL/GenBank/DDBJ whole genome shotgun (WGS) entry which is preliminary data.</text>
</comment>
<feature type="compositionally biased region" description="Low complexity" evidence="1">
    <location>
        <begin position="538"/>
        <end position="549"/>
    </location>
</feature>
<sequence length="704" mass="74214">MTNNHKKDQIQRTVVNKIVQQQQQQQQTSTKLSTTNILSSSSSSTTANTNKFVQVTSQAAALAANNGANFLNPSFFVPGVTPTFTNGFHSAANFPTFHSAFMPTIFNQQLSLNNVQLPGAMTTTTANNNKTVNNNPTNQLISTRHSNPFFPVQANHHQQPQSQLTIFTSPPLPTGATAAALSPFSFPGAMQHSTLLSTTPQFSPSSSAASATTAAAPLLMPKSTLNFPTSANLTFPGTDPNSAAAAAAANSLMMFGIASAKSSAGSSWSSNNTTTTTSPPFILPRIVQTTSSTQQHNLTANANTTATVIAKSLPQHNKSNKDKLNAKQAANLSPAIQDVSRTTNFGTGPAAITILPNTASPNTHPYHHSHSAANQQHSPLSTIISPQTLLLLQSPLSTATTSFSTKQIAHYVSSSASVITSANSTKSLTPIKPATTTINIVGTTANKNAIMSTPSISTTTTAATQAAIKSLATNTNSVILTPNSTLHQHLPYTLFSQPSPALMQPISIQAPPAPSPSSVFGTPLLLSVISPTGRNGGPQHYQQHQPAAHRSNLSSPVIITNAPTTTTTLIAKNTDSKTQNPNKSRQSELKNIQPKMEKSTPKTTTTQQLPVKLLPESKKPPPSSTKCNIPTTKLNEITSNTLSTPSSLSSSLSSSAKSTNEISPNKQQQQSSDIMIMKSPQTEEFESLVRSVKDTIDSFNAASS</sequence>
<keyword evidence="3" id="KW-1185">Reference proteome</keyword>
<proteinExistence type="predicted"/>
<feature type="compositionally biased region" description="Polar residues" evidence="1">
    <location>
        <begin position="660"/>
        <end position="673"/>
    </location>
</feature>
<evidence type="ECO:0000256" key="1">
    <source>
        <dbReference type="SAM" id="MobiDB-lite"/>
    </source>
</evidence>
<feature type="region of interest" description="Disordered" evidence="1">
    <location>
        <begin position="570"/>
        <end position="686"/>
    </location>
</feature>
<dbReference type="EMBL" id="MUJZ01036994">
    <property type="protein sequence ID" value="OTF76537.1"/>
    <property type="molecule type" value="Genomic_DNA"/>
</dbReference>
<feature type="region of interest" description="Disordered" evidence="1">
    <location>
        <begin position="23"/>
        <end position="45"/>
    </location>
</feature>
<organism evidence="2 3">
    <name type="scientific">Euroglyphus maynei</name>
    <name type="common">Mayne's house dust mite</name>
    <dbReference type="NCBI Taxonomy" id="6958"/>
    <lineage>
        <taxon>Eukaryota</taxon>
        <taxon>Metazoa</taxon>
        <taxon>Ecdysozoa</taxon>
        <taxon>Arthropoda</taxon>
        <taxon>Chelicerata</taxon>
        <taxon>Arachnida</taxon>
        <taxon>Acari</taxon>
        <taxon>Acariformes</taxon>
        <taxon>Sarcoptiformes</taxon>
        <taxon>Astigmata</taxon>
        <taxon>Psoroptidia</taxon>
        <taxon>Analgoidea</taxon>
        <taxon>Pyroglyphidae</taxon>
        <taxon>Pyroglyphinae</taxon>
        <taxon>Euroglyphus</taxon>
    </lineage>
</organism>